<keyword evidence="1" id="KW-1133">Transmembrane helix</keyword>
<dbReference type="EMBL" id="JADOUA010000001">
    <property type="protein sequence ID" value="MBG6085915.1"/>
    <property type="molecule type" value="Genomic_DNA"/>
</dbReference>
<reference evidence="2" key="1">
    <citation type="submission" date="2020-11" db="EMBL/GenBank/DDBJ databases">
        <title>Sequencing the genomes of 1000 actinobacteria strains.</title>
        <authorList>
            <person name="Klenk H.-P."/>
        </authorList>
    </citation>
    <scope>NUCLEOTIDE SEQUENCE</scope>
    <source>
        <strain evidence="2">DSM 43175</strain>
    </source>
</reference>
<keyword evidence="3" id="KW-1185">Reference proteome</keyword>
<protein>
    <recommendedName>
        <fullName evidence="4">DUF3592 domain-containing protein</fullName>
    </recommendedName>
</protein>
<evidence type="ECO:0008006" key="4">
    <source>
        <dbReference type="Google" id="ProtNLM"/>
    </source>
</evidence>
<proteinExistence type="predicted"/>
<dbReference type="RefSeq" id="WP_197008981.1">
    <property type="nucleotide sequence ID" value="NZ_BAABES010000014.1"/>
</dbReference>
<name>A0A931D946_9ACTN</name>
<evidence type="ECO:0000313" key="2">
    <source>
        <dbReference type="EMBL" id="MBG6085915.1"/>
    </source>
</evidence>
<dbReference type="AlphaFoldDB" id="A0A931D946"/>
<evidence type="ECO:0000313" key="3">
    <source>
        <dbReference type="Proteomes" id="UP000614047"/>
    </source>
</evidence>
<comment type="caution">
    <text evidence="2">The sequence shown here is derived from an EMBL/GenBank/DDBJ whole genome shotgun (WGS) entry which is preliminary data.</text>
</comment>
<keyword evidence="1" id="KW-0472">Membrane</keyword>
<dbReference type="Proteomes" id="UP000614047">
    <property type="component" value="Unassembled WGS sequence"/>
</dbReference>
<feature type="transmembrane region" description="Helical" evidence="1">
    <location>
        <begin position="135"/>
        <end position="156"/>
    </location>
</feature>
<sequence length="157" mass="16708">MLGLWLAVGLAPLLFSVQNVRLAFGLTGEPGKATVERCVDYGAGKNSRTECRGRFRPDDSQAAPRTHVLLPPESDEGETFTARLRPDGVRAHPADIKGRLGALSLPALGVLFLLPFPWALVFLYSDRRLARASLYVLAVLAATAGGLCLAGLIAGLL</sequence>
<gene>
    <name evidence="2" type="ORF">IW256_000028</name>
</gene>
<keyword evidence="1" id="KW-0812">Transmembrane</keyword>
<evidence type="ECO:0000256" key="1">
    <source>
        <dbReference type="SAM" id="Phobius"/>
    </source>
</evidence>
<organism evidence="2 3">
    <name type="scientific">Actinomadura viridis</name>
    <dbReference type="NCBI Taxonomy" id="58110"/>
    <lineage>
        <taxon>Bacteria</taxon>
        <taxon>Bacillati</taxon>
        <taxon>Actinomycetota</taxon>
        <taxon>Actinomycetes</taxon>
        <taxon>Streptosporangiales</taxon>
        <taxon>Thermomonosporaceae</taxon>
        <taxon>Actinomadura</taxon>
    </lineage>
</organism>
<feature type="transmembrane region" description="Helical" evidence="1">
    <location>
        <begin position="103"/>
        <end position="123"/>
    </location>
</feature>
<accession>A0A931D946</accession>